<dbReference type="PATRIC" id="fig|1122985.7.peg.1604"/>
<sequence>MTNSEMDKLGALLEQRYSLFHADLIMRAILDESVSREDFMHGSEEILANEVDEDEYTPQCWAGI</sequence>
<gene>
    <name evidence="1" type="ORF">HMPREF1991_01541</name>
</gene>
<dbReference type="HOGENOM" id="CLU_2864164_0_0_10"/>
<name>A0A069QJX5_HOYLO</name>
<proteinExistence type="predicted"/>
<evidence type="ECO:0000313" key="1">
    <source>
        <dbReference type="EMBL" id="KDR52359.1"/>
    </source>
</evidence>
<accession>A0A069QJX5</accession>
<dbReference type="AlphaFoldDB" id="A0A069QJX5"/>
<protein>
    <submittedName>
        <fullName evidence="1">Uncharacterized protein</fullName>
    </submittedName>
</protein>
<keyword evidence="2" id="KW-1185">Reference proteome</keyword>
<dbReference type="Proteomes" id="UP000027442">
    <property type="component" value="Unassembled WGS sequence"/>
</dbReference>
<evidence type="ECO:0000313" key="2">
    <source>
        <dbReference type="Proteomes" id="UP000027442"/>
    </source>
</evidence>
<dbReference type="EMBL" id="JNGW01000066">
    <property type="protein sequence ID" value="KDR52359.1"/>
    <property type="molecule type" value="Genomic_DNA"/>
</dbReference>
<dbReference type="RefSeq" id="WP_033404202.1">
    <property type="nucleotide sequence ID" value="NZ_KB899214.1"/>
</dbReference>
<reference evidence="1 2" key="1">
    <citation type="submission" date="2013-08" db="EMBL/GenBank/DDBJ databases">
        <authorList>
            <person name="Weinstock G."/>
            <person name="Sodergren E."/>
            <person name="Wylie T."/>
            <person name="Fulton L."/>
            <person name="Fulton R."/>
            <person name="Fronick C."/>
            <person name="O'Laughlin M."/>
            <person name="Godfrey J."/>
            <person name="Miner T."/>
            <person name="Herter B."/>
            <person name="Appelbaum E."/>
            <person name="Cordes M."/>
            <person name="Lek S."/>
            <person name="Wollam A."/>
            <person name="Pepin K.H."/>
            <person name="Palsikar V.B."/>
            <person name="Mitreva M."/>
            <person name="Wilson R.K."/>
        </authorList>
    </citation>
    <scope>NUCLEOTIDE SEQUENCE [LARGE SCALE GENOMIC DNA]</scope>
    <source>
        <strain evidence="1 2">ATCC 15930</strain>
    </source>
</reference>
<comment type="caution">
    <text evidence="1">The sequence shown here is derived from an EMBL/GenBank/DDBJ whole genome shotgun (WGS) entry which is preliminary data.</text>
</comment>
<organism evidence="1 2">
    <name type="scientific">Hoylesella loescheii DSM 19665 = JCM 12249 = ATCC 15930</name>
    <dbReference type="NCBI Taxonomy" id="1122985"/>
    <lineage>
        <taxon>Bacteria</taxon>
        <taxon>Pseudomonadati</taxon>
        <taxon>Bacteroidota</taxon>
        <taxon>Bacteroidia</taxon>
        <taxon>Bacteroidales</taxon>
        <taxon>Prevotellaceae</taxon>
        <taxon>Hoylesella</taxon>
    </lineage>
</organism>